<dbReference type="Proteomes" id="UP000769157">
    <property type="component" value="Unassembled WGS sequence"/>
</dbReference>
<keyword evidence="2" id="KW-1133">Transmembrane helix</keyword>
<dbReference type="Pfam" id="PF10712">
    <property type="entry name" value="NAD-GH"/>
    <property type="match status" value="1"/>
</dbReference>
<feature type="compositionally biased region" description="Polar residues" evidence="1">
    <location>
        <begin position="239"/>
        <end position="252"/>
    </location>
</feature>
<accession>A0A9P8T1W4</accession>
<sequence length="820" mass="89082">MNCSLPSLVMLAITSTELPLPTPLSAISAKSWPGTQELAVAGLDTNRLGNVLCVGHHGLRRLLDLLGVETSVDGSLQCSTSADQLVRVGQLGVNAWSVHHSGFWENSSNVGSNLWNVGGASNKQNLVNVQSLQASLGNHRFHETRHSGENRATRHLETQSVDCGVEIVSLGKRVDRNSGCLNVGKSLLGDHTGALQLGQGSGVRGWVHLVFFLELLGEELNKSVVQLVSAQVVIVSSSKNGQNTSSDSNNGGIRTDSSEISNNKQLVLVQSVLGDKMRQKSSSWLVDQLQNVDTGFSSNLLQVGLLRIGEVGRNGDHSTLNFLSNVVLSSSLDLLQVSSGDLINRDRLVIDGVANLSVDLDRMSRVLRVSWVDLVETQTNEVSKVDHSGVWVSNKLSLGLGTVVLVVSHVRKRRGDEPVTVRVGNDVNLAVVGNSNRRGGVTKCNSNRSHSAITDHGRETRVWERARAVQERGISRQSECAIRARRGSRLVSAGWSGSWSTHRHIACGWHREAQVSRVVYLCWLHIVTFCQCRKSRKRRQRRTVHSQTSQNGTESGRELVQERHRRSDRHTSGSRHGGRSSSRGGCGVCFRGRGELCGCIRFCSIFGGRGGGCFCVRLCICLCVVIRDRLLGNSLGGGFDVQLRLRHRLHIQTRLRSHVVLRVGDVLVVRGGELFPFVLGQELVDGRGSQRDFVNGRGVCVGLCCSSSSPLNLPTLSLMASRIPWSVTSALEAATDWFTAAGWIFFSGAEVFATLTDLVVSSLAIFFGLTADDLASLDDVFLLSLVTFFFACVFLASFSSVSNLNLNGLPLFVKCELTST</sequence>
<feature type="region of interest" description="Disordered" evidence="1">
    <location>
        <begin position="239"/>
        <end position="258"/>
    </location>
</feature>
<evidence type="ECO:0000256" key="2">
    <source>
        <dbReference type="SAM" id="Phobius"/>
    </source>
</evidence>
<feature type="transmembrane region" description="Helical" evidence="2">
    <location>
        <begin position="780"/>
        <end position="801"/>
    </location>
</feature>
<protein>
    <submittedName>
        <fullName evidence="3">Uncharacterized protein</fullName>
    </submittedName>
</protein>
<evidence type="ECO:0000313" key="4">
    <source>
        <dbReference type="Proteomes" id="UP000769157"/>
    </source>
</evidence>
<keyword evidence="2" id="KW-0812">Transmembrane</keyword>
<dbReference type="RefSeq" id="XP_046059225.1">
    <property type="nucleotide sequence ID" value="XM_046207576.1"/>
</dbReference>
<reference evidence="3" key="1">
    <citation type="journal article" date="2021" name="Open Biol.">
        <title>Shared evolutionary footprints suggest mitochondrial oxidative damage underlies multiple complex I losses in fungi.</title>
        <authorList>
            <person name="Schikora-Tamarit M.A."/>
            <person name="Marcet-Houben M."/>
            <person name="Nosek J."/>
            <person name="Gabaldon T."/>
        </authorList>
    </citation>
    <scope>NUCLEOTIDE SEQUENCE</scope>
    <source>
        <strain evidence="3">CBS6075</strain>
    </source>
</reference>
<keyword evidence="4" id="KW-1185">Reference proteome</keyword>
<feature type="region of interest" description="Disordered" evidence="1">
    <location>
        <begin position="541"/>
        <end position="584"/>
    </location>
</feature>
<dbReference type="GeneID" id="70238266"/>
<evidence type="ECO:0000256" key="1">
    <source>
        <dbReference type="SAM" id="MobiDB-lite"/>
    </source>
</evidence>
<keyword evidence="2" id="KW-0472">Membrane</keyword>
<proteinExistence type="predicted"/>
<reference evidence="3" key="2">
    <citation type="submission" date="2021-01" db="EMBL/GenBank/DDBJ databases">
        <authorList>
            <person name="Schikora-Tamarit M.A."/>
        </authorList>
    </citation>
    <scope>NUCLEOTIDE SEQUENCE</scope>
    <source>
        <strain evidence="3">CBS6075</strain>
    </source>
</reference>
<feature type="transmembrane region" description="Helical" evidence="2">
    <location>
        <begin position="743"/>
        <end position="768"/>
    </location>
</feature>
<dbReference type="InterPro" id="IPR019651">
    <property type="entry name" value="Glutamate_DH_NAD-spec"/>
</dbReference>
<evidence type="ECO:0000313" key="3">
    <source>
        <dbReference type="EMBL" id="KAH3662121.1"/>
    </source>
</evidence>
<feature type="compositionally biased region" description="Basic residues" evidence="1">
    <location>
        <begin position="563"/>
        <end position="578"/>
    </location>
</feature>
<dbReference type="EMBL" id="JAEUBE010000414">
    <property type="protein sequence ID" value="KAH3662121.1"/>
    <property type="molecule type" value="Genomic_DNA"/>
</dbReference>
<feature type="compositionally biased region" description="Polar residues" evidence="1">
    <location>
        <begin position="545"/>
        <end position="554"/>
    </location>
</feature>
<name>A0A9P8T1W4_9ASCO</name>
<organism evidence="3 4">
    <name type="scientific">Ogataea philodendri</name>
    <dbReference type="NCBI Taxonomy" id="1378263"/>
    <lineage>
        <taxon>Eukaryota</taxon>
        <taxon>Fungi</taxon>
        <taxon>Dikarya</taxon>
        <taxon>Ascomycota</taxon>
        <taxon>Saccharomycotina</taxon>
        <taxon>Pichiomycetes</taxon>
        <taxon>Pichiales</taxon>
        <taxon>Pichiaceae</taxon>
        <taxon>Ogataea</taxon>
    </lineage>
</organism>
<dbReference type="AlphaFoldDB" id="A0A9P8T1W4"/>
<gene>
    <name evidence="3" type="ORF">OGAPHI_006302</name>
</gene>
<comment type="caution">
    <text evidence="3">The sequence shown here is derived from an EMBL/GenBank/DDBJ whole genome shotgun (WGS) entry which is preliminary data.</text>
</comment>